<dbReference type="InterPro" id="IPR029058">
    <property type="entry name" value="AB_hydrolase_fold"/>
</dbReference>
<evidence type="ECO:0000259" key="1">
    <source>
        <dbReference type="Pfam" id="PF12697"/>
    </source>
</evidence>
<dbReference type="Pfam" id="PF12697">
    <property type="entry name" value="Abhydrolase_6"/>
    <property type="match status" value="1"/>
</dbReference>
<feature type="domain" description="AB hydrolase-1" evidence="1">
    <location>
        <begin position="14"/>
        <end position="239"/>
    </location>
</feature>
<accession>A0A9E7DJY6</accession>
<sequence length="246" mass="27810">MNYITYGDKNNESLVFIHGLASTAELCFGALLPYLSDYYVVLCELDCHYDESKKDIFSMNDCIEDIENYIINNLSGEVYGLCGFSMGATMAVDLVSRASIRAERLFLDAAITIEMGLAAKPFAYAFAIGTDRIKKGKFIPKFMLDYFMGKGNDSASEMMYTNITKKTILNACKTLYHYHVSDNLKNFNKPVSFLMGSEEAIPKKSEAVLKKYLPQMKTEVFEGKGHGQFLHEEPKLYAEKLLDFLK</sequence>
<name>A0A9E7DJY6_9FIRM</name>
<keyword evidence="2" id="KW-0378">Hydrolase</keyword>
<protein>
    <submittedName>
        <fullName evidence="2">Alpha/beta hydrolase</fullName>
    </submittedName>
</protein>
<dbReference type="RefSeq" id="WP_085840569.1">
    <property type="nucleotide sequence ID" value="NZ_CP096649.1"/>
</dbReference>
<dbReference type="AlphaFoldDB" id="A0A9E7DJY6"/>
<dbReference type="EMBL" id="CP096649">
    <property type="protein sequence ID" value="UQK59444.1"/>
    <property type="molecule type" value="Genomic_DNA"/>
</dbReference>
<dbReference type="InterPro" id="IPR000073">
    <property type="entry name" value="AB_hydrolase_1"/>
</dbReference>
<evidence type="ECO:0000313" key="2">
    <source>
        <dbReference type="EMBL" id="UQK59444.1"/>
    </source>
</evidence>
<keyword evidence="3" id="KW-1185">Reference proteome</keyword>
<dbReference type="Gene3D" id="3.40.50.1820">
    <property type="entry name" value="alpha/beta hydrolase"/>
    <property type="match status" value="1"/>
</dbReference>
<dbReference type="KEGG" id="fms:M1R53_01955"/>
<organism evidence="2 3">
    <name type="scientific">Fenollaria massiliensis</name>
    <dbReference type="NCBI Taxonomy" id="938288"/>
    <lineage>
        <taxon>Bacteria</taxon>
        <taxon>Bacillati</taxon>
        <taxon>Bacillota</taxon>
        <taxon>Clostridia</taxon>
        <taxon>Eubacteriales</taxon>
        <taxon>Fenollaria</taxon>
    </lineage>
</organism>
<gene>
    <name evidence="2" type="ORF">M1R53_01955</name>
</gene>
<proteinExistence type="predicted"/>
<dbReference type="Proteomes" id="UP000831151">
    <property type="component" value="Chromosome"/>
</dbReference>
<dbReference type="SUPFAM" id="SSF53474">
    <property type="entry name" value="alpha/beta-Hydrolases"/>
    <property type="match status" value="1"/>
</dbReference>
<reference evidence="2" key="1">
    <citation type="submission" date="2022-04" db="EMBL/GenBank/DDBJ databases">
        <title>Complete genome sequences of Ezakiella coagulans and Fenollaria massiliensis.</title>
        <authorList>
            <person name="France M.T."/>
            <person name="Clifford J."/>
            <person name="Narina S."/>
            <person name="Rutt L."/>
            <person name="Ravel J."/>
        </authorList>
    </citation>
    <scope>NUCLEOTIDE SEQUENCE</scope>
    <source>
        <strain evidence="2">C0061C2</strain>
    </source>
</reference>
<evidence type="ECO:0000313" key="3">
    <source>
        <dbReference type="Proteomes" id="UP000831151"/>
    </source>
</evidence>
<dbReference type="GO" id="GO:0016787">
    <property type="term" value="F:hydrolase activity"/>
    <property type="evidence" value="ECO:0007669"/>
    <property type="project" value="UniProtKB-KW"/>
</dbReference>